<keyword evidence="2" id="KW-1185">Reference proteome</keyword>
<organism evidence="1 2">
    <name type="scientific">Paenarthrobacter nicotinovorans</name>
    <name type="common">Arthrobacter nicotinovorans</name>
    <dbReference type="NCBI Taxonomy" id="29320"/>
    <lineage>
        <taxon>Bacteria</taxon>
        <taxon>Bacillati</taxon>
        <taxon>Actinomycetota</taxon>
        <taxon>Actinomycetes</taxon>
        <taxon>Micrococcales</taxon>
        <taxon>Micrococcaceae</taxon>
        <taxon>Paenarthrobacter</taxon>
    </lineage>
</organism>
<dbReference type="EMBL" id="JAUSSW010000007">
    <property type="protein sequence ID" value="MDQ0103095.1"/>
    <property type="molecule type" value="Genomic_DNA"/>
</dbReference>
<reference evidence="1 2" key="1">
    <citation type="submission" date="2023-07" db="EMBL/GenBank/DDBJ databases">
        <title>Sorghum-associated microbial communities from plants grown in Nebraska, USA.</title>
        <authorList>
            <person name="Schachtman D."/>
        </authorList>
    </citation>
    <scope>NUCLEOTIDE SEQUENCE [LARGE SCALE GENOMIC DNA]</scope>
    <source>
        <strain evidence="1 2">CC523</strain>
    </source>
</reference>
<evidence type="ECO:0000313" key="1">
    <source>
        <dbReference type="EMBL" id="MDQ0103095.1"/>
    </source>
</evidence>
<sequence>MIANPYQPYSQSVTVTRRQDVEPALQAAVDRAMIEAMVFPVRGILVTRHDHNSFTVTLSESVPFGTTLELDLRGAEDKSTMRLRNPSG</sequence>
<dbReference type="Proteomes" id="UP001244563">
    <property type="component" value="Unassembled WGS sequence"/>
</dbReference>
<proteinExistence type="predicted"/>
<name>A0ABT9TNX6_PAENI</name>
<evidence type="ECO:0000313" key="2">
    <source>
        <dbReference type="Proteomes" id="UP001244563"/>
    </source>
</evidence>
<comment type="caution">
    <text evidence="1">The sequence shown here is derived from an EMBL/GenBank/DDBJ whole genome shotgun (WGS) entry which is preliminary data.</text>
</comment>
<gene>
    <name evidence="1" type="ORF">J2T10_002752</name>
</gene>
<protein>
    <submittedName>
        <fullName evidence="1">Uncharacterized protein</fullName>
    </submittedName>
</protein>
<accession>A0ABT9TNX6</accession>